<dbReference type="EMBL" id="CP022356">
    <property type="protein sequence ID" value="ASK78945.1"/>
    <property type="molecule type" value="Genomic_DNA"/>
</dbReference>
<gene>
    <name evidence="1" type="ORF">CF386_07705</name>
</gene>
<dbReference type="KEGG" id="pmai:CF386_07705"/>
<organism evidence="1 2">
    <name type="scientific">Paraphotobacterium marinum</name>
    <dbReference type="NCBI Taxonomy" id="1755811"/>
    <lineage>
        <taxon>Bacteria</taxon>
        <taxon>Pseudomonadati</taxon>
        <taxon>Pseudomonadota</taxon>
        <taxon>Gammaproteobacteria</taxon>
        <taxon>Vibrionales</taxon>
        <taxon>Vibrionaceae</taxon>
        <taxon>Paraphotobacterium</taxon>
    </lineage>
</organism>
<dbReference type="Proteomes" id="UP000242175">
    <property type="component" value="Chromosome small"/>
</dbReference>
<name>A0A220VF03_9GAMM</name>
<dbReference type="AlphaFoldDB" id="A0A220VF03"/>
<proteinExistence type="predicted"/>
<reference evidence="1 2" key="1">
    <citation type="journal article" date="2016" name="Int. J. Syst. Evol. Microbiol.">
        <title>Paraphotobacterium marinum gen. nov., sp. nov., a member of the family Vibrionaceae, isolated from surface seawater.</title>
        <authorList>
            <person name="Huang Z."/>
            <person name="Dong C."/>
            <person name="Shao Z."/>
        </authorList>
    </citation>
    <scope>NUCLEOTIDE SEQUENCE [LARGE SCALE GENOMIC DNA]</scope>
    <source>
        <strain evidence="1 2">NSCS20N07D</strain>
    </source>
</reference>
<keyword evidence="2" id="KW-1185">Reference proteome</keyword>
<evidence type="ECO:0000313" key="2">
    <source>
        <dbReference type="Proteomes" id="UP000242175"/>
    </source>
</evidence>
<sequence>MGSRQNPTEPSFNAIFFEIFKVSVNHRQTLIVQGFEDIPIYGRGVCKKTIQFKSKALFFF</sequence>
<accession>A0A220VF03</accession>
<evidence type="ECO:0000313" key="1">
    <source>
        <dbReference type="EMBL" id="ASK78945.1"/>
    </source>
</evidence>
<protein>
    <submittedName>
        <fullName evidence="1">Uncharacterized protein</fullName>
    </submittedName>
</protein>